<sequence length="94" mass="10753">MRKGGPRQRRVRGWSRRREGGRRRRGVQGRMRRRRSERGGGGVCERRPCDPTRRGWLPRGVTRGFGARGLDGFWARNPRQAGLPNRHETGHGGA</sequence>
<evidence type="ECO:0000313" key="2">
    <source>
        <dbReference type="EMBL" id="JAE19250.1"/>
    </source>
</evidence>
<evidence type="ECO:0000256" key="1">
    <source>
        <dbReference type="SAM" id="MobiDB-lite"/>
    </source>
</evidence>
<proteinExistence type="predicted"/>
<reference evidence="2" key="2">
    <citation type="journal article" date="2015" name="Data Brief">
        <title>Shoot transcriptome of the giant reed, Arundo donax.</title>
        <authorList>
            <person name="Barrero R.A."/>
            <person name="Guerrero F.D."/>
            <person name="Moolhuijzen P."/>
            <person name="Goolsby J.A."/>
            <person name="Tidwell J."/>
            <person name="Bellgard S.E."/>
            <person name="Bellgard M.I."/>
        </authorList>
    </citation>
    <scope>NUCLEOTIDE SEQUENCE</scope>
    <source>
        <tissue evidence="2">Shoot tissue taken approximately 20 cm above the soil surface</tissue>
    </source>
</reference>
<protein>
    <submittedName>
        <fullName evidence="2">Uncharacterized protein</fullName>
    </submittedName>
</protein>
<feature type="compositionally biased region" description="Basic and acidic residues" evidence="1">
    <location>
        <begin position="85"/>
        <end position="94"/>
    </location>
</feature>
<dbReference type="EMBL" id="GBRH01178646">
    <property type="protein sequence ID" value="JAE19250.1"/>
    <property type="molecule type" value="Transcribed_RNA"/>
</dbReference>
<organism evidence="2">
    <name type="scientific">Arundo donax</name>
    <name type="common">Giant reed</name>
    <name type="synonym">Donax arundinaceus</name>
    <dbReference type="NCBI Taxonomy" id="35708"/>
    <lineage>
        <taxon>Eukaryota</taxon>
        <taxon>Viridiplantae</taxon>
        <taxon>Streptophyta</taxon>
        <taxon>Embryophyta</taxon>
        <taxon>Tracheophyta</taxon>
        <taxon>Spermatophyta</taxon>
        <taxon>Magnoliopsida</taxon>
        <taxon>Liliopsida</taxon>
        <taxon>Poales</taxon>
        <taxon>Poaceae</taxon>
        <taxon>PACMAD clade</taxon>
        <taxon>Arundinoideae</taxon>
        <taxon>Arundineae</taxon>
        <taxon>Arundo</taxon>
    </lineage>
</organism>
<name>A0A0A9G2C8_ARUDO</name>
<reference evidence="2" key="1">
    <citation type="submission" date="2014-09" db="EMBL/GenBank/DDBJ databases">
        <authorList>
            <person name="Magalhaes I.L.F."/>
            <person name="Oliveira U."/>
            <person name="Santos F.R."/>
            <person name="Vidigal T.H.D.A."/>
            <person name="Brescovit A.D."/>
            <person name="Santos A.J."/>
        </authorList>
    </citation>
    <scope>NUCLEOTIDE SEQUENCE</scope>
    <source>
        <tissue evidence="2">Shoot tissue taken approximately 20 cm above the soil surface</tissue>
    </source>
</reference>
<feature type="region of interest" description="Disordered" evidence="1">
    <location>
        <begin position="1"/>
        <end position="62"/>
    </location>
</feature>
<accession>A0A0A9G2C8</accession>
<dbReference type="AlphaFoldDB" id="A0A0A9G2C8"/>
<feature type="compositionally biased region" description="Basic and acidic residues" evidence="1">
    <location>
        <begin position="44"/>
        <end position="53"/>
    </location>
</feature>
<feature type="compositionally biased region" description="Basic residues" evidence="1">
    <location>
        <begin position="1"/>
        <end position="36"/>
    </location>
</feature>
<feature type="region of interest" description="Disordered" evidence="1">
    <location>
        <begin position="75"/>
        <end position="94"/>
    </location>
</feature>